<dbReference type="Proteomes" id="UP000024837">
    <property type="component" value="Unassembled WGS sequence"/>
</dbReference>
<dbReference type="Pfam" id="PF01370">
    <property type="entry name" value="Epimerase"/>
    <property type="match status" value="1"/>
</dbReference>
<dbReference type="PANTHER" id="PTHR10366">
    <property type="entry name" value="NAD DEPENDENT EPIMERASE/DEHYDRATASE"/>
    <property type="match status" value="1"/>
</dbReference>
<comment type="similarity">
    <text evidence="2">Belongs to the NAD(P)-dependent epimerase/dehydratase family. Dihydroflavonol-4-reductase subfamily.</text>
</comment>
<dbReference type="AlphaFoldDB" id="W7HVZ6"/>
<dbReference type="SUPFAM" id="SSF51735">
    <property type="entry name" value="NAD(P)-binding Rossmann-fold domains"/>
    <property type="match status" value="1"/>
</dbReference>
<evidence type="ECO:0000256" key="2">
    <source>
        <dbReference type="ARBA" id="ARBA00023445"/>
    </source>
</evidence>
<dbReference type="InterPro" id="IPR001509">
    <property type="entry name" value="Epimerase_deHydtase"/>
</dbReference>
<dbReference type="EMBL" id="KI966408">
    <property type="protein sequence ID" value="EWC47704.1"/>
    <property type="molecule type" value="Genomic_DNA"/>
</dbReference>
<reference evidence="4 5" key="1">
    <citation type="submission" date="2013-05" db="EMBL/GenBank/DDBJ databases">
        <title>Drechslerella stenobrocha genome reveals carnivorous origination and mechanical trapping mechanism of predatory fungi.</title>
        <authorList>
            <person name="Liu X."/>
            <person name="Zhang W."/>
            <person name="Liu K."/>
        </authorList>
    </citation>
    <scope>NUCLEOTIDE SEQUENCE [LARGE SCALE GENOMIC DNA]</scope>
    <source>
        <strain evidence="4 5">248</strain>
    </source>
</reference>
<keyword evidence="1" id="KW-0560">Oxidoreductase</keyword>
<evidence type="ECO:0000259" key="3">
    <source>
        <dbReference type="Pfam" id="PF01370"/>
    </source>
</evidence>
<dbReference type="HOGENOM" id="CLU_007383_9_2_1"/>
<accession>W7HVZ6</accession>
<dbReference type="InterPro" id="IPR050425">
    <property type="entry name" value="NAD(P)_dehydrat-like"/>
</dbReference>
<evidence type="ECO:0000313" key="5">
    <source>
        <dbReference type="Proteomes" id="UP000024837"/>
    </source>
</evidence>
<name>W7HVZ6_9PEZI</name>
<dbReference type="Gene3D" id="3.40.50.720">
    <property type="entry name" value="NAD(P)-binding Rossmann-like Domain"/>
    <property type="match status" value="1"/>
</dbReference>
<dbReference type="OrthoDB" id="2735536at2759"/>
<proteinExistence type="inferred from homology"/>
<sequence>MATSDETVLITGASGAVGSGVVRKVLEAGYNTRLTVRDEKQIDWLKQVFKPEERVSFVVVPDLLKSGAFDEVVKGVQYVIHTASPIPKPDLERPWKENYIDPAVKSTLEVLESALKEPKIKKVVITSSCISFCPMNRAELGDSRTVNETLGNPPIDENAEFGVPFFAYHASKVASDAATWSFHDTRNPHYAIISIHPDFVYGPHYALKSVKHMDEQHTTSGILWREYNGIQGLLRYQDVDHSVHVDDVGDAHVKALDDKHKDGEKFILSAGEFKWDDLLAYAQNKYPEKNFKLDEIPEAKKPLAEMLYFRMDSSKAERELGIKFKDIYRQFDDLVAHMQTLPAEHEV</sequence>
<keyword evidence="5" id="KW-1185">Reference proteome</keyword>
<gene>
    <name evidence="4" type="ORF">DRE_02904</name>
</gene>
<protein>
    <recommendedName>
        <fullName evidence="3">NAD-dependent epimerase/dehydratase domain-containing protein</fullName>
    </recommendedName>
</protein>
<evidence type="ECO:0000256" key="1">
    <source>
        <dbReference type="ARBA" id="ARBA00023002"/>
    </source>
</evidence>
<dbReference type="PANTHER" id="PTHR10366:SF812">
    <property type="entry name" value="VPS9 DOMAIN-CONTAINING PROTEIN"/>
    <property type="match status" value="1"/>
</dbReference>
<organism evidence="4 5">
    <name type="scientific">Drechslerella stenobrocha 248</name>
    <dbReference type="NCBI Taxonomy" id="1043628"/>
    <lineage>
        <taxon>Eukaryota</taxon>
        <taxon>Fungi</taxon>
        <taxon>Dikarya</taxon>
        <taxon>Ascomycota</taxon>
        <taxon>Pezizomycotina</taxon>
        <taxon>Orbiliomycetes</taxon>
        <taxon>Orbiliales</taxon>
        <taxon>Orbiliaceae</taxon>
        <taxon>Drechslerella</taxon>
    </lineage>
</organism>
<evidence type="ECO:0000313" key="4">
    <source>
        <dbReference type="EMBL" id="EWC47704.1"/>
    </source>
</evidence>
<dbReference type="InterPro" id="IPR036291">
    <property type="entry name" value="NAD(P)-bd_dom_sf"/>
</dbReference>
<feature type="domain" description="NAD-dependent epimerase/dehydratase" evidence="3">
    <location>
        <begin position="8"/>
        <end position="263"/>
    </location>
</feature>
<dbReference type="GO" id="GO:0016616">
    <property type="term" value="F:oxidoreductase activity, acting on the CH-OH group of donors, NAD or NADP as acceptor"/>
    <property type="evidence" value="ECO:0007669"/>
    <property type="project" value="TreeGrafter"/>
</dbReference>